<evidence type="ECO:0000259" key="2">
    <source>
        <dbReference type="Pfam" id="PF25378"/>
    </source>
</evidence>
<gene>
    <name evidence="3" type="ORF">EYC80_001414</name>
</gene>
<reference evidence="3 4" key="1">
    <citation type="submission" date="2019-06" db="EMBL/GenBank/DDBJ databases">
        <title>Genome Sequence of the Brown Rot Fungal Pathogen Monilinia laxa.</title>
        <authorList>
            <person name="De Miccolis Angelini R.M."/>
            <person name="Landi L."/>
            <person name="Abate D."/>
            <person name="Pollastro S."/>
            <person name="Romanazzi G."/>
            <person name="Faretra F."/>
        </authorList>
    </citation>
    <scope>NUCLEOTIDE SEQUENCE [LARGE SCALE GENOMIC DNA]</scope>
    <source>
        <strain evidence="3 4">Mlax316</strain>
    </source>
</reference>
<evidence type="ECO:0000313" key="3">
    <source>
        <dbReference type="EMBL" id="KAB8299342.1"/>
    </source>
</evidence>
<feature type="domain" description="RNA cytosine-C(5)-methyltransferase NSUN2-like PUA" evidence="2">
    <location>
        <begin position="1"/>
        <end position="50"/>
    </location>
</feature>
<evidence type="ECO:0000313" key="4">
    <source>
        <dbReference type="Proteomes" id="UP000326757"/>
    </source>
</evidence>
<sequence length="169" mass="17971">MGCCVLRIEPGEGEDAFTERMVLPLWRSLHSLNLMLAKEDRSAMLLRIFNDTTPLVNNSVGAQREAELKKEGAAKQEVAPGFKVENGEIKVDVDGGLEGASASVQDNQRDGDVQIKEGPYSTLVAGVDQVANNGTDVKAEIIEKDEETGGAEEQLDGMGGIEGQQGGVA</sequence>
<comment type="caution">
    <text evidence="3">The sequence shown here is derived from an EMBL/GenBank/DDBJ whole genome shotgun (WGS) entry which is preliminary data.</text>
</comment>
<dbReference type="Pfam" id="PF25378">
    <property type="entry name" value="PUA_NSUN2"/>
    <property type="match status" value="1"/>
</dbReference>
<dbReference type="OrthoDB" id="6093671at2759"/>
<protein>
    <recommendedName>
        <fullName evidence="2">RNA cytosine-C(5)-methyltransferase NSUN2-like PUA domain-containing protein</fullName>
    </recommendedName>
</protein>
<feature type="compositionally biased region" description="Acidic residues" evidence="1">
    <location>
        <begin position="144"/>
        <end position="155"/>
    </location>
</feature>
<organism evidence="3 4">
    <name type="scientific">Monilinia laxa</name>
    <name type="common">Brown rot fungus</name>
    <name type="synonym">Sclerotinia laxa</name>
    <dbReference type="NCBI Taxonomy" id="61186"/>
    <lineage>
        <taxon>Eukaryota</taxon>
        <taxon>Fungi</taxon>
        <taxon>Dikarya</taxon>
        <taxon>Ascomycota</taxon>
        <taxon>Pezizomycotina</taxon>
        <taxon>Leotiomycetes</taxon>
        <taxon>Helotiales</taxon>
        <taxon>Sclerotiniaceae</taxon>
        <taxon>Monilinia</taxon>
    </lineage>
</organism>
<keyword evidence="4" id="KW-1185">Reference proteome</keyword>
<feature type="compositionally biased region" description="Gly residues" evidence="1">
    <location>
        <begin position="157"/>
        <end position="169"/>
    </location>
</feature>
<accession>A0A5N6K972</accession>
<dbReference type="EMBL" id="VIGI01000006">
    <property type="protein sequence ID" value="KAB8299342.1"/>
    <property type="molecule type" value="Genomic_DNA"/>
</dbReference>
<evidence type="ECO:0000256" key="1">
    <source>
        <dbReference type="SAM" id="MobiDB-lite"/>
    </source>
</evidence>
<dbReference type="AlphaFoldDB" id="A0A5N6K972"/>
<proteinExistence type="predicted"/>
<dbReference type="Proteomes" id="UP000326757">
    <property type="component" value="Unassembled WGS sequence"/>
</dbReference>
<dbReference type="InterPro" id="IPR057286">
    <property type="entry name" value="PUA_NSUN2"/>
</dbReference>
<name>A0A5N6K972_MONLA</name>
<feature type="region of interest" description="Disordered" evidence="1">
    <location>
        <begin position="144"/>
        <end position="169"/>
    </location>
</feature>